<dbReference type="RefSeq" id="WP_212638352.1">
    <property type="nucleotide sequence ID" value="NZ_CP059558.1"/>
</dbReference>
<evidence type="ECO:0000313" key="1">
    <source>
        <dbReference type="EMBL" id="QUY35420.1"/>
    </source>
</evidence>
<organism evidence="1 2">
    <name type="scientific">Acinetobacter junii</name>
    <dbReference type="NCBI Taxonomy" id="40215"/>
    <lineage>
        <taxon>Bacteria</taxon>
        <taxon>Pseudomonadati</taxon>
        <taxon>Pseudomonadota</taxon>
        <taxon>Gammaproteobacteria</taxon>
        <taxon>Moraxellales</taxon>
        <taxon>Moraxellaceae</taxon>
        <taxon>Acinetobacter</taxon>
    </lineage>
</organism>
<evidence type="ECO:0000313" key="2">
    <source>
        <dbReference type="Proteomes" id="UP000679388"/>
    </source>
</evidence>
<dbReference type="EMBL" id="CP059558">
    <property type="protein sequence ID" value="QUY35420.1"/>
    <property type="molecule type" value="Genomic_DNA"/>
</dbReference>
<protein>
    <recommendedName>
        <fullName evidence="3">DUF2004 domain-containing protein</fullName>
    </recommendedName>
</protein>
<dbReference type="Proteomes" id="UP000679388">
    <property type="component" value="Chromosome"/>
</dbReference>
<name>A0AAX1MEC1_ACIJU</name>
<reference evidence="1" key="1">
    <citation type="submission" date="2020-07" db="EMBL/GenBank/DDBJ databases">
        <title>Acinetobacter junii strain YR7 chromosome and plasmid pNDM-YR7.</title>
        <authorList>
            <person name="Tang B."/>
        </authorList>
    </citation>
    <scope>NUCLEOTIDE SEQUENCE</scope>
    <source>
        <strain evidence="1">YR7</strain>
    </source>
</reference>
<proteinExistence type="predicted"/>
<dbReference type="AlphaFoldDB" id="A0AAX1MEC1"/>
<evidence type="ECO:0008006" key="3">
    <source>
        <dbReference type="Google" id="ProtNLM"/>
    </source>
</evidence>
<dbReference type="GeneID" id="70092650"/>
<sequence length="128" mass="14979">MKTLETEVGVFEFNYGWVKLINLNINEITYEIPLVFEAFEGENISEAQLKSYKLFMHEQSRYEQNILDLMSEYVLNESIQNPEFTPTSLLFKRDGSIGLICDCNWDIDQGIVIILYPNKVIKNQDLFL</sequence>
<accession>A0AAX1MEC1</accession>
<gene>
    <name evidence="1" type="ORF">H2677_09000</name>
</gene>